<dbReference type="EMBL" id="CM009752">
    <property type="protein sequence ID" value="PUZ60752.1"/>
    <property type="molecule type" value="Genomic_DNA"/>
</dbReference>
<sequence>MMWRPRPFTSTRRGWGRSPLPSEGDEIHGGTGGVVTGTTTAIIHSSNGILGVRAKWWPVGESIQSSPTLPRPHHQPFPKSGSGATRSSQHQGFVACRSYAVRGKLMMRAVPPIRASFQPAFPQHSSFQDANRKKQTVPCYQRQQAPQIEAKIVSPSHPLVKRSKDRQGKKVP</sequence>
<reference evidence="2 3" key="1">
    <citation type="submission" date="2018-04" db="EMBL/GenBank/DDBJ databases">
        <title>WGS assembly of Panicum hallii var. hallii HAL2.</title>
        <authorList>
            <person name="Lovell J."/>
            <person name="Jenkins J."/>
            <person name="Lowry D."/>
            <person name="Mamidi S."/>
            <person name="Sreedasyam A."/>
            <person name="Weng X."/>
            <person name="Barry K."/>
            <person name="Bonette J."/>
            <person name="Campitelli B."/>
            <person name="Daum C."/>
            <person name="Gordon S."/>
            <person name="Gould B."/>
            <person name="Lipzen A."/>
            <person name="MacQueen A."/>
            <person name="Palacio-Mejia J."/>
            <person name="Plott C."/>
            <person name="Shakirov E."/>
            <person name="Shu S."/>
            <person name="Yoshinaga Y."/>
            <person name="Zane M."/>
            <person name="Rokhsar D."/>
            <person name="Grimwood J."/>
            <person name="Schmutz J."/>
            <person name="Juenger T."/>
        </authorList>
    </citation>
    <scope>NUCLEOTIDE SEQUENCE [LARGE SCALE GENOMIC DNA]</scope>
    <source>
        <strain evidence="3">cv. HAL2</strain>
        <strain evidence="2">HAL2</strain>
    </source>
</reference>
<feature type="region of interest" description="Disordered" evidence="1">
    <location>
        <begin position="124"/>
        <end position="172"/>
    </location>
</feature>
<dbReference type="Gramene" id="PUZ60752">
    <property type="protein sequence ID" value="PUZ60752"/>
    <property type="gene ID" value="GQ55_4G180500"/>
</dbReference>
<name>A0A2T7DYU8_9POAL</name>
<accession>A0A2T7DYU8</accession>
<dbReference type="EMBL" id="CM009752">
    <property type="protein sequence ID" value="PUZ60751.1"/>
    <property type="molecule type" value="Genomic_DNA"/>
</dbReference>
<dbReference type="Proteomes" id="UP000244336">
    <property type="component" value="Chromosome 4"/>
</dbReference>
<feature type="region of interest" description="Disordered" evidence="1">
    <location>
        <begin position="63"/>
        <end position="89"/>
    </location>
</feature>
<keyword evidence="3" id="KW-1185">Reference proteome</keyword>
<dbReference type="STRING" id="1504633.A0A2T7DYU8"/>
<dbReference type="OrthoDB" id="10449583at2759"/>
<evidence type="ECO:0000313" key="3">
    <source>
        <dbReference type="Proteomes" id="UP000244336"/>
    </source>
</evidence>
<dbReference type="Gramene" id="PUZ60751">
    <property type="protein sequence ID" value="PUZ60751"/>
    <property type="gene ID" value="GQ55_4G180500"/>
</dbReference>
<dbReference type="EMBL" id="CM009752">
    <property type="protein sequence ID" value="PUZ60753.1"/>
    <property type="molecule type" value="Genomic_DNA"/>
</dbReference>
<feature type="region of interest" description="Disordered" evidence="1">
    <location>
        <begin position="1"/>
        <end position="33"/>
    </location>
</feature>
<evidence type="ECO:0000256" key="1">
    <source>
        <dbReference type="SAM" id="MobiDB-lite"/>
    </source>
</evidence>
<dbReference type="Gramene" id="PUZ60753">
    <property type="protein sequence ID" value="PUZ60753"/>
    <property type="gene ID" value="GQ55_4G180500"/>
</dbReference>
<dbReference type="AlphaFoldDB" id="A0A2T7DYU8"/>
<proteinExistence type="predicted"/>
<organism evidence="2 3">
    <name type="scientific">Panicum hallii var. hallii</name>
    <dbReference type="NCBI Taxonomy" id="1504633"/>
    <lineage>
        <taxon>Eukaryota</taxon>
        <taxon>Viridiplantae</taxon>
        <taxon>Streptophyta</taxon>
        <taxon>Embryophyta</taxon>
        <taxon>Tracheophyta</taxon>
        <taxon>Spermatophyta</taxon>
        <taxon>Magnoliopsida</taxon>
        <taxon>Liliopsida</taxon>
        <taxon>Poales</taxon>
        <taxon>Poaceae</taxon>
        <taxon>PACMAD clade</taxon>
        <taxon>Panicoideae</taxon>
        <taxon>Panicodae</taxon>
        <taxon>Paniceae</taxon>
        <taxon>Panicinae</taxon>
        <taxon>Panicum</taxon>
        <taxon>Panicum sect. Panicum</taxon>
    </lineage>
</organism>
<gene>
    <name evidence="2" type="ORF">GQ55_4G180500</name>
</gene>
<protein>
    <submittedName>
        <fullName evidence="2">Uncharacterized protein</fullName>
    </submittedName>
</protein>
<evidence type="ECO:0000313" key="2">
    <source>
        <dbReference type="EMBL" id="PUZ60752.1"/>
    </source>
</evidence>